<keyword evidence="8" id="KW-0949">S-adenosyl-L-methionine</keyword>
<comment type="catalytic activity">
    <reaction evidence="10">
        <text>uridine(1498) in 16S rRNA + S-adenosyl-L-methionine = N(3)-methyluridine(1498) in 16S rRNA + S-adenosyl-L-homocysteine + H(+)</text>
        <dbReference type="Rhea" id="RHEA:42920"/>
        <dbReference type="Rhea" id="RHEA-COMP:10283"/>
        <dbReference type="Rhea" id="RHEA-COMP:10284"/>
        <dbReference type="ChEBI" id="CHEBI:15378"/>
        <dbReference type="ChEBI" id="CHEBI:57856"/>
        <dbReference type="ChEBI" id="CHEBI:59789"/>
        <dbReference type="ChEBI" id="CHEBI:65315"/>
        <dbReference type="ChEBI" id="CHEBI:74502"/>
        <dbReference type="EC" id="2.1.1.193"/>
    </reaction>
</comment>
<comment type="caution">
    <text evidence="13">The sequence shown here is derived from an EMBL/GenBank/DDBJ whole genome shotgun (WGS) entry which is preliminary data.</text>
</comment>
<evidence type="ECO:0000256" key="3">
    <source>
        <dbReference type="ARBA" id="ARBA00012328"/>
    </source>
</evidence>
<dbReference type="GO" id="GO:0006364">
    <property type="term" value="P:rRNA processing"/>
    <property type="evidence" value="ECO:0007669"/>
    <property type="project" value="UniProtKB-KW"/>
</dbReference>
<comment type="subcellular location">
    <subcellularLocation>
        <location evidence="1">Cytoplasm</location>
    </subcellularLocation>
</comment>
<keyword evidence="14" id="KW-1185">Reference proteome</keyword>
<evidence type="ECO:0000256" key="6">
    <source>
        <dbReference type="ARBA" id="ARBA00022603"/>
    </source>
</evidence>
<proteinExistence type="inferred from homology"/>
<dbReference type="Pfam" id="PF04452">
    <property type="entry name" value="Methyltrans_RNA"/>
    <property type="match status" value="1"/>
</dbReference>
<organism evidence="13 14">
    <name type="scientific">Cyclostephanos tholiformis</name>
    <dbReference type="NCBI Taxonomy" id="382380"/>
    <lineage>
        <taxon>Eukaryota</taxon>
        <taxon>Sar</taxon>
        <taxon>Stramenopiles</taxon>
        <taxon>Ochrophyta</taxon>
        <taxon>Bacillariophyta</taxon>
        <taxon>Coscinodiscophyceae</taxon>
        <taxon>Thalassiosirophycidae</taxon>
        <taxon>Stephanodiscales</taxon>
        <taxon>Stephanodiscaceae</taxon>
        <taxon>Cyclostephanos</taxon>
    </lineage>
</organism>
<keyword evidence="5" id="KW-0698">rRNA processing</keyword>
<evidence type="ECO:0000256" key="11">
    <source>
        <dbReference type="SAM" id="MobiDB-lite"/>
    </source>
</evidence>
<evidence type="ECO:0000256" key="5">
    <source>
        <dbReference type="ARBA" id="ARBA00022552"/>
    </source>
</evidence>
<evidence type="ECO:0000256" key="7">
    <source>
        <dbReference type="ARBA" id="ARBA00022679"/>
    </source>
</evidence>
<dbReference type="InterPro" id="IPR029028">
    <property type="entry name" value="Alpha/beta_knot_MTases"/>
</dbReference>
<evidence type="ECO:0000313" key="13">
    <source>
        <dbReference type="EMBL" id="KAL3816832.1"/>
    </source>
</evidence>
<evidence type="ECO:0000256" key="10">
    <source>
        <dbReference type="ARBA" id="ARBA00047944"/>
    </source>
</evidence>
<evidence type="ECO:0000256" key="4">
    <source>
        <dbReference type="ARBA" id="ARBA00022490"/>
    </source>
</evidence>
<protein>
    <recommendedName>
        <fullName evidence="3">16S rRNA (uracil(1498)-N(3))-methyltransferase</fullName>
        <ecNumber evidence="3">2.1.1.193</ecNumber>
    </recommendedName>
</protein>
<evidence type="ECO:0000256" key="9">
    <source>
        <dbReference type="ARBA" id="ARBA00025699"/>
    </source>
</evidence>
<feature type="compositionally biased region" description="Basic and acidic residues" evidence="11">
    <location>
        <begin position="337"/>
        <end position="356"/>
    </location>
</feature>
<dbReference type="AlphaFoldDB" id="A0ABD3RXB2"/>
<dbReference type="InterPro" id="IPR029026">
    <property type="entry name" value="tRNA_m1G_MTases_N"/>
</dbReference>
<dbReference type="GO" id="GO:0005737">
    <property type="term" value="C:cytoplasm"/>
    <property type="evidence" value="ECO:0007669"/>
    <property type="project" value="UniProtKB-SubCell"/>
</dbReference>
<evidence type="ECO:0000259" key="12">
    <source>
        <dbReference type="Pfam" id="PF04452"/>
    </source>
</evidence>
<feature type="region of interest" description="Disordered" evidence="11">
    <location>
        <begin position="325"/>
        <end position="368"/>
    </location>
</feature>
<dbReference type="Gene3D" id="3.40.1280.10">
    <property type="match status" value="1"/>
</dbReference>
<accession>A0ABD3RXB2</accession>
<dbReference type="InterPro" id="IPR006700">
    <property type="entry name" value="RsmE"/>
</dbReference>
<dbReference type="SUPFAM" id="SSF75217">
    <property type="entry name" value="alpha/beta knot"/>
    <property type="match status" value="1"/>
</dbReference>
<name>A0ABD3RXB2_9STRA</name>
<evidence type="ECO:0000256" key="2">
    <source>
        <dbReference type="ARBA" id="ARBA00005528"/>
    </source>
</evidence>
<evidence type="ECO:0000256" key="1">
    <source>
        <dbReference type="ARBA" id="ARBA00004496"/>
    </source>
</evidence>
<gene>
    <name evidence="13" type="ORF">ACHAXA_005110</name>
</gene>
<dbReference type="EC" id="2.1.1.193" evidence="3"/>
<feature type="domain" description="Ribosomal RNA small subunit methyltransferase E methyltransferase" evidence="12">
    <location>
        <begin position="265"/>
        <end position="316"/>
    </location>
</feature>
<evidence type="ECO:0000313" key="14">
    <source>
        <dbReference type="Proteomes" id="UP001530377"/>
    </source>
</evidence>
<keyword evidence="6" id="KW-0489">Methyltransferase</keyword>
<comment type="function">
    <text evidence="9">Specifically methylates the N3 position of the uracil ring of uridine 1498 (m3U1498) in 16S rRNA. Acts on the fully assembled 30S ribosomal subunit.</text>
</comment>
<comment type="similarity">
    <text evidence="2">Belongs to the RNA methyltransferase RsmE family.</text>
</comment>
<dbReference type="Proteomes" id="UP001530377">
    <property type="component" value="Unassembled WGS sequence"/>
</dbReference>
<dbReference type="InterPro" id="IPR046886">
    <property type="entry name" value="RsmE_MTase_dom"/>
</dbReference>
<dbReference type="GO" id="GO:0008168">
    <property type="term" value="F:methyltransferase activity"/>
    <property type="evidence" value="ECO:0007669"/>
    <property type="project" value="UniProtKB-KW"/>
</dbReference>
<dbReference type="EMBL" id="JALLPB020000129">
    <property type="protein sequence ID" value="KAL3816832.1"/>
    <property type="molecule type" value="Genomic_DNA"/>
</dbReference>
<dbReference type="PANTHER" id="PTHR30027">
    <property type="entry name" value="RIBOSOMAL RNA SMALL SUBUNIT METHYLTRANSFERASE E"/>
    <property type="match status" value="1"/>
</dbReference>
<keyword evidence="4" id="KW-0963">Cytoplasm</keyword>
<dbReference type="GO" id="GO:0032259">
    <property type="term" value="P:methylation"/>
    <property type="evidence" value="ECO:0007669"/>
    <property type="project" value="UniProtKB-KW"/>
</dbReference>
<reference evidence="13 14" key="1">
    <citation type="submission" date="2024-10" db="EMBL/GenBank/DDBJ databases">
        <title>Updated reference genomes for cyclostephanoid diatoms.</title>
        <authorList>
            <person name="Roberts W.R."/>
            <person name="Alverson A.J."/>
        </authorList>
    </citation>
    <scope>NUCLEOTIDE SEQUENCE [LARGE SCALE GENOMIC DNA]</scope>
    <source>
        <strain evidence="13 14">AJA228-03</strain>
    </source>
</reference>
<sequence length="368" mass="39975">MNLILFGHADHHRTSSDIPNDVIDDIDMDIDIPPDDERTRHILDHLKKTSGDEVSIGIVDPRGDRGGRGGGGGYRCRASIRTMPNGGVRLVRDPRAVIRDPPTMPTLTLVLAMPFPSRMRYLWSVISSFEYVTRVILVPSSLSDPEYMKSTALNPRVYGPLIEGGMSQGGRTRPVRVEICPMNEIISRTWMERYGLVRGGGGGEGGGMMEGADDDDDDDDGTARIFLDCGDEDAVPPPARDVVLRHCGKRDRIVSASSSPDAISHPPSAIMAVGPERGWTDDEARVFVKDCGFRPATLGGSILRVDAAVVTGLGIVSAALDECHRNRGEGRTSGGGGERRESDGGARRESETDKRGAMTMARNHRRFE</sequence>
<dbReference type="PANTHER" id="PTHR30027:SF3">
    <property type="entry name" value="16S RRNA (URACIL(1498)-N(3))-METHYLTRANSFERASE"/>
    <property type="match status" value="1"/>
</dbReference>
<keyword evidence="7" id="KW-0808">Transferase</keyword>
<evidence type="ECO:0000256" key="8">
    <source>
        <dbReference type="ARBA" id="ARBA00022691"/>
    </source>
</evidence>